<organism evidence="3 4">
    <name type="scientific">Xaviernesmea rhizosphaerae</name>
    <dbReference type="NCBI Taxonomy" id="1672749"/>
    <lineage>
        <taxon>Bacteria</taxon>
        <taxon>Pseudomonadati</taxon>
        <taxon>Pseudomonadota</taxon>
        <taxon>Alphaproteobacteria</taxon>
        <taxon>Hyphomicrobiales</taxon>
        <taxon>Rhizobiaceae</taxon>
        <taxon>Rhizobium/Agrobacterium group</taxon>
        <taxon>Xaviernesmea</taxon>
    </lineage>
</organism>
<feature type="transmembrane region" description="Helical" evidence="1">
    <location>
        <begin position="118"/>
        <end position="137"/>
    </location>
</feature>
<dbReference type="PANTHER" id="PTHR34980:SF2">
    <property type="entry name" value="INNER MEMBRANE PROTEIN YHAH-RELATED"/>
    <property type="match status" value="1"/>
</dbReference>
<evidence type="ECO:0000313" key="3">
    <source>
        <dbReference type="EMBL" id="OQP87518.1"/>
    </source>
</evidence>
<dbReference type="EMBL" id="MSPX01000003">
    <property type="protein sequence ID" value="OQP87518.1"/>
    <property type="molecule type" value="Genomic_DNA"/>
</dbReference>
<proteinExistence type="predicted"/>
<feature type="transmembrane region" description="Helical" evidence="1">
    <location>
        <begin position="89"/>
        <end position="106"/>
    </location>
</feature>
<evidence type="ECO:0000313" key="4">
    <source>
        <dbReference type="Proteomes" id="UP000192652"/>
    </source>
</evidence>
<dbReference type="PANTHER" id="PTHR34980">
    <property type="entry name" value="INNER MEMBRANE PROTEIN-RELATED-RELATED"/>
    <property type="match status" value="1"/>
</dbReference>
<dbReference type="RefSeq" id="WP_081174806.1">
    <property type="nucleotide sequence ID" value="NZ_MSPX01000003.1"/>
</dbReference>
<name>A0ABX3PHD5_9HYPH</name>
<keyword evidence="1" id="KW-0812">Transmembrane</keyword>
<evidence type="ECO:0000259" key="2">
    <source>
        <dbReference type="Pfam" id="PF09851"/>
    </source>
</evidence>
<dbReference type="Proteomes" id="UP000192652">
    <property type="component" value="Unassembled WGS sequence"/>
</dbReference>
<gene>
    <name evidence="3" type="ORF">BTR14_06230</name>
</gene>
<feature type="transmembrane region" description="Helical" evidence="1">
    <location>
        <begin position="6"/>
        <end position="24"/>
    </location>
</feature>
<sequence>MGSVSIWHWLIVLAVICLPLVFAFRQAPAGPNRFGPAPGRPMGLYDAVESFFRNYVTFSGRASRSEFWYAYLFLFITTVAISLADQNGIVGSLWSLGTLLPAFAIAARRLHDINRSGWLQLLSWLPPIGFIVLLVWWCTPPRDAAANDGDAQGVATPPGGLSLNQLEVIERLARLKDSGAISAEEFEAEKRKLLGGPSVRALD</sequence>
<keyword evidence="4" id="KW-1185">Reference proteome</keyword>
<dbReference type="Pfam" id="PF05656">
    <property type="entry name" value="DUF805"/>
    <property type="match status" value="1"/>
</dbReference>
<comment type="caution">
    <text evidence="3">The sequence shown here is derived from an EMBL/GenBank/DDBJ whole genome shotgun (WGS) entry which is preliminary data.</text>
</comment>
<evidence type="ECO:0000256" key="1">
    <source>
        <dbReference type="SAM" id="Phobius"/>
    </source>
</evidence>
<reference evidence="3 4" key="1">
    <citation type="journal article" date="2017" name="Antonie Van Leeuwenhoek">
        <title>Rhizobium rhizosphaerae sp. nov., a novel species isolated from rice rhizosphere.</title>
        <authorList>
            <person name="Zhao J.J."/>
            <person name="Zhang J."/>
            <person name="Zhang R.J."/>
            <person name="Zhang C.W."/>
            <person name="Yin H.Q."/>
            <person name="Zhang X.X."/>
        </authorList>
    </citation>
    <scope>NUCLEOTIDE SEQUENCE [LARGE SCALE GENOMIC DNA]</scope>
    <source>
        <strain evidence="3 4">RD15</strain>
    </source>
</reference>
<accession>A0ABX3PHD5</accession>
<dbReference type="InterPro" id="IPR008523">
    <property type="entry name" value="DUF805"/>
</dbReference>
<keyword evidence="1" id="KW-1133">Transmembrane helix</keyword>
<protein>
    <recommendedName>
        <fullName evidence="2">SHOCT domain-containing protein</fullName>
    </recommendedName>
</protein>
<feature type="domain" description="SHOCT" evidence="2">
    <location>
        <begin position="169"/>
        <end position="194"/>
    </location>
</feature>
<keyword evidence="1" id="KW-0472">Membrane</keyword>
<dbReference type="Pfam" id="PF09851">
    <property type="entry name" value="SHOCT"/>
    <property type="match status" value="1"/>
</dbReference>
<feature type="transmembrane region" description="Helical" evidence="1">
    <location>
        <begin position="67"/>
        <end position="83"/>
    </location>
</feature>
<dbReference type="InterPro" id="IPR018649">
    <property type="entry name" value="SHOCT"/>
</dbReference>